<dbReference type="Proteomes" id="UP000593758">
    <property type="component" value="Chromosome"/>
</dbReference>
<dbReference type="FunFam" id="3.30.70.1560:FF:000001">
    <property type="entry name" value="Pseudouridine synthase"/>
    <property type="match status" value="1"/>
</dbReference>
<evidence type="ECO:0000256" key="6">
    <source>
        <dbReference type="RuleBase" id="RU003887"/>
    </source>
</evidence>
<dbReference type="InterPro" id="IPR020103">
    <property type="entry name" value="PsdUridine_synth_cat_dom_sf"/>
</dbReference>
<dbReference type="PANTHER" id="PTHR47683:SF2">
    <property type="entry name" value="RNA-BINDING S4 DOMAIN-CONTAINING PROTEIN"/>
    <property type="match status" value="1"/>
</dbReference>
<dbReference type="Pfam" id="PF01479">
    <property type="entry name" value="S4"/>
    <property type="match status" value="1"/>
</dbReference>
<dbReference type="KEGG" id="halt:IM660_09185"/>
<evidence type="ECO:0000256" key="2">
    <source>
        <dbReference type="ARBA" id="ARBA00008348"/>
    </source>
</evidence>
<dbReference type="InterPro" id="IPR006145">
    <property type="entry name" value="PsdUridine_synth_RsuA/RluA"/>
</dbReference>
<dbReference type="Pfam" id="PF00849">
    <property type="entry name" value="PseudoU_synth_2"/>
    <property type="match status" value="1"/>
</dbReference>
<dbReference type="GO" id="GO:0003723">
    <property type="term" value="F:RNA binding"/>
    <property type="evidence" value="ECO:0007669"/>
    <property type="project" value="UniProtKB-KW"/>
</dbReference>
<protein>
    <recommendedName>
        <fullName evidence="6">Pseudouridine synthase</fullName>
        <ecNumber evidence="6">5.4.99.-</ecNumber>
    </recommendedName>
</protein>
<evidence type="ECO:0000256" key="5">
    <source>
        <dbReference type="PROSITE-ProRule" id="PRU00182"/>
    </source>
</evidence>
<evidence type="ECO:0000256" key="1">
    <source>
        <dbReference type="ARBA" id="ARBA00000073"/>
    </source>
</evidence>
<dbReference type="GO" id="GO:0005829">
    <property type="term" value="C:cytosol"/>
    <property type="evidence" value="ECO:0007669"/>
    <property type="project" value="UniProtKB-ARBA"/>
</dbReference>
<dbReference type="PROSITE" id="PS01149">
    <property type="entry name" value="PSI_RSU"/>
    <property type="match status" value="1"/>
</dbReference>
<organism evidence="9 10">
    <name type="scientific">Ruania alkalisoli</name>
    <dbReference type="NCBI Taxonomy" id="2779775"/>
    <lineage>
        <taxon>Bacteria</taxon>
        <taxon>Bacillati</taxon>
        <taxon>Actinomycetota</taxon>
        <taxon>Actinomycetes</taxon>
        <taxon>Micrococcales</taxon>
        <taxon>Ruaniaceae</taxon>
        <taxon>Ruania</taxon>
    </lineage>
</organism>
<dbReference type="EMBL" id="CP063169">
    <property type="protein sequence ID" value="QOR72372.1"/>
    <property type="molecule type" value="Genomic_DNA"/>
</dbReference>
<keyword evidence="10" id="KW-1185">Reference proteome</keyword>
<evidence type="ECO:0000256" key="4">
    <source>
        <dbReference type="ARBA" id="ARBA00023235"/>
    </source>
</evidence>
<name>A0A7M1T066_9MICO</name>
<comment type="similarity">
    <text evidence="2 6">Belongs to the pseudouridine synthase RsuA family.</text>
</comment>
<dbReference type="PROSITE" id="PS50889">
    <property type="entry name" value="S4"/>
    <property type="match status" value="1"/>
</dbReference>
<dbReference type="NCBIfam" id="TIGR00093">
    <property type="entry name" value="pseudouridine synthase"/>
    <property type="match status" value="1"/>
</dbReference>
<dbReference type="CDD" id="cd02870">
    <property type="entry name" value="PseudoU_synth_RsuA_like"/>
    <property type="match status" value="1"/>
</dbReference>
<dbReference type="SUPFAM" id="SSF55120">
    <property type="entry name" value="Pseudouridine synthase"/>
    <property type="match status" value="1"/>
</dbReference>
<dbReference type="InterPro" id="IPR000748">
    <property type="entry name" value="PsdUridine_synth_RsuA/RluB/E/F"/>
</dbReference>
<comment type="catalytic activity">
    <reaction evidence="1">
        <text>a uridine in RNA = a pseudouridine in RNA</text>
        <dbReference type="Rhea" id="RHEA:48348"/>
        <dbReference type="Rhea" id="RHEA-COMP:12068"/>
        <dbReference type="Rhea" id="RHEA-COMP:12069"/>
        <dbReference type="ChEBI" id="CHEBI:65314"/>
        <dbReference type="ChEBI" id="CHEBI:65315"/>
    </reaction>
</comment>
<sequence>MAVLLPSRLQRSGRCLRAGRADGTAHTSRAGDPGGHRLPPACLPRPGLGDPRRERRFRRADTVDPRAGRGGRPGRGGRGDVVPDDVVFPGTPRPAYAGRSAPAGALPAGHRRIRRHRRSHFMTDRRRDRSQARHDVHDPGGVRLQKVLAGAGFGSRRACEELISAGRVSVDGVQVRELGIRVDPQRAVIHVNGLRVQLDDAVVTLALHKPAGVYSSMADEQGRPDLSQFVADRTERLFHVGRLDAETTGLILLTNDGELAHRLTHPSYEVPKTYVAEIEGRVARGLGRELKDGIELDDGPVQVDEFTVLETTPQASVVEVVLHEGRNHIVRRLLAQVGHPVTRLSRTAIGPIRLGHLKVGRTRVIEGRELGRLMSSVGL</sequence>
<evidence type="ECO:0000256" key="3">
    <source>
        <dbReference type="ARBA" id="ARBA00022884"/>
    </source>
</evidence>
<keyword evidence="4 6" id="KW-0413">Isomerase</keyword>
<proteinExistence type="inferred from homology"/>
<dbReference type="SMART" id="SM00363">
    <property type="entry name" value="S4"/>
    <property type="match status" value="1"/>
</dbReference>
<accession>A0A7M1T066</accession>
<evidence type="ECO:0000313" key="9">
    <source>
        <dbReference type="EMBL" id="QOR72372.1"/>
    </source>
</evidence>
<evidence type="ECO:0000259" key="8">
    <source>
        <dbReference type="SMART" id="SM00363"/>
    </source>
</evidence>
<dbReference type="InterPro" id="IPR050343">
    <property type="entry name" value="RsuA_PseudoU_synthase"/>
</dbReference>
<dbReference type="InterPro" id="IPR002942">
    <property type="entry name" value="S4_RNA-bd"/>
</dbReference>
<dbReference type="GO" id="GO:0120159">
    <property type="term" value="F:rRNA pseudouridine synthase activity"/>
    <property type="evidence" value="ECO:0007669"/>
    <property type="project" value="UniProtKB-ARBA"/>
</dbReference>
<feature type="region of interest" description="Disordered" evidence="7">
    <location>
        <begin position="15"/>
        <end position="111"/>
    </location>
</feature>
<gene>
    <name evidence="9" type="ORF">IM660_09185</name>
</gene>
<reference evidence="9 10" key="1">
    <citation type="submission" date="2020-10" db="EMBL/GenBank/DDBJ databases">
        <title>Haloactinobacterium sp. RN3S43, a bacterium isolated from saline soil.</title>
        <authorList>
            <person name="Sun J.-Q."/>
        </authorList>
    </citation>
    <scope>NUCLEOTIDE SEQUENCE [LARGE SCALE GENOMIC DNA]</scope>
    <source>
        <strain evidence="9 10">RN3S43</strain>
    </source>
</reference>
<dbReference type="AlphaFoldDB" id="A0A7M1T066"/>
<dbReference type="FunFam" id="3.10.290.10:FF:000003">
    <property type="entry name" value="Pseudouridine synthase"/>
    <property type="match status" value="1"/>
</dbReference>
<dbReference type="SUPFAM" id="SSF55174">
    <property type="entry name" value="Alpha-L RNA-binding motif"/>
    <property type="match status" value="1"/>
</dbReference>
<dbReference type="Gene3D" id="3.10.290.10">
    <property type="entry name" value="RNA-binding S4 domain"/>
    <property type="match status" value="1"/>
</dbReference>
<dbReference type="CDD" id="cd00165">
    <property type="entry name" value="S4"/>
    <property type="match status" value="1"/>
</dbReference>
<dbReference type="GO" id="GO:0000455">
    <property type="term" value="P:enzyme-directed rRNA pseudouridine synthesis"/>
    <property type="evidence" value="ECO:0007669"/>
    <property type="project" value="UniProtKB-ARBA"/>
</dbReference>
<evidence type="ECO:0000313" key="10">
    <source>
        <dbReference type="Proteomes" id="UP000593758"/>
    </source>
</evidence>
<dbReference type="PANTHER" id="PTHR47683">
    <property type="entry name" value="PSEUDOURIDINE SYNTHASE FAMILY PROTEIN-RELATED"/>
    <property type="match status" value="1"/>
</dbReference>
<feature type="domain" description="RNA-binding S4" evidence="8">
    <location>
        <begin position="142"/>
        <end position="202"/>
    </location>
</feature>
<dbReference type="InterPro" id="IPR036986">
    <property type="entry name" value="S4_RNA-bd_sf"/>
</dbReference>
<dbReference type="EC" id="5.4.99.-" evidence="6"/>
<dbReference type="Gene3D" id="3.30.2350.10">
    <property type="entry name" value="Pseudouridine synthase"/>
    <property type="match status" value="1"/>
</dbReference>
<dbReference type="InterPro" id="IPR018496">
    <property type="entry name" value="PsdUridine_synth_RsuA/RluB_CS"/>
</dbReference>
<evidence type="ECO:0000256" key="7">
    <source>
        <dbReference type="SAM" id="MobiDB-lite"/>
    </source>
</evidence>
<keyword evidence="3 5" id="KW-0694">RNA-binding</keyword>